<comment type="caution">
    <text evidence="2">The sequence shown here is derived from an EMBL/GenBank/DDBJ whole genome shotgun (WGS) entry which is preliminary data.</text>
</comment>
<gene>
    <name evidence="2" type="ORF">FAGAP_11609</name>
</gene>
<feature type="region of interest" description="Disordered" evidence="1">
    <location>
        <begin position="428"/>
        <end position="449"/>
    </location>
</feature>
<accession>A0A9P5E3G8</accession>
<keyword evidence="3" id="KW-1185">Reference proteome</keyword>
<dbReference type="Proteomes" id="UP000737391">
    <property type="component" value="Unassembled WGS sequence"/>
</dbReference>
<dbReference type="OrthoDB" id="5305386at2759"/>
<feature type="region of interest" description="Disordered" evidence="1">
    <location>
        <begin position="1"/>
        <end position="67"/>
    </location>
</feature>
<evidence type="ECO:0000256" key="1">
    <source>
        <dbReference type="SAM" id="MobiDB-lite"/>
    </source>
</evidence>
<organism evidence="2 3">
    <name type="scientific">Fusarium agapanthi</name>
    <dbReference type="NCBI Taxonomy" id="1803897"/>
    <lineage>
        <taxon>Eukaryota</taxon>
        <taxon>Fungi</taxon>
        <taxon>Dikarya</taxon>
        <taxon>Ascomycota</taxon>
        <taxon>Pezizomycotina</taxon>
        <taxon>Sordariomycetes</taxon>
        <taxon>Hypocreomycetidae</taxon>
        <taxon>Hypocreales</taxon>
        <taxon>Nectriaceae</taxon>
        <taxon>Fusarium</taxon>
        <taxon>Fusarium fujikuroi species complex</taxon>
    </lineage>
</organism>
<proteinExistence type="predicted"/>
<protein>
    <submittedName>
        <fullName evidence="2">Uncharacterized protein</fullName>
    </submittedName>
</protein>
<dbReference type="AlphaFoldDB" id="A0A9P5E3G8"/>
<evidence type="ECO:0000313" key="2">
    <source>
        <dbReference type="EMBL" id="KAF4485546.1"/>
    </source>
</evidence>
<feature type="compositionally biased region" description="Polar residues" evidence="1">
    <location>
        <begin position="34"/>
        <end position="56"/>
    </location>
</feature>
<feature type="compositionally biased region" description="Acidic residues" evidence="1">
    <location>
        <begin position="551"/>
        <end position="569"/>
    </location>
</feature>
<name>A0A9P5E3G8_9HYPO</name>
<sequence length="578" mass="64656">MSTTSAQVSPAKAHIARLDSPYTLTPVRKRRTRPSFSPQKTQTPHQQKASHKTSLSLDLGHGEETSPAPPIATAALEFKEFSFRDSEGDISAENVTDEQHLAFRKFLFEHYNATELQESFPFLAIGCKGGPPPEDQRPFSVAGAIAIWLDAEDFYFRPIIGHKGQGEVLVVDDTIVNQIEYLQIPSQDIILSFAKLWPECLAISVLWTFLVIELPLVSPEEFAKRLETLPSAVEGHTKGCHLHLMFNNGPLPNTERRRTRVVKPDPRHLDNLIADETDYVTKGRKFYPGTMIGSVNKDGEIIESATAGILIEKDGKRRLTCSFHLWEKHYKQYPEKFGKLDAESRRIYKVVQGYNPGSHVGFVCERVGETDIALIELNDDVVFENKFMEIDAAPKVLLHSKQHRIGDEYIFDSFVSGTQTLSCLGERFTPSQRSGRNRQALARPTNDKGDGPLDDVMYIAFEQGAFVTNAPTILKKPQIRDSVCGSVLLRSKAAKRPATKTMAMQAGEVGCMMHFADLQFQSTASADNYIIYADSFDPLINDGWKVVQDPVENEGDNENDGEDDGEEEESPSKKRKAH</sequence>
<feature type="region of interest" description="Disordered" evidence="1">
    <location>
        <begin position="548"/>
        <end position="578"/>
    </location>
</feature>
<dbReference type="EMBL" id="LUFC02001106">
    <property type="protein sequence ID" value="KAF4485546.1"/>
    <property type="molecule type" value="Genomic_DNA"/>
</dbReference>
<evidence type="ECO:0000313" key="3">
    <source>
        <dbReference type="Proteomes" id="UP000737391"/>
    </source>
</evidence>
<reference evidence="2" key="1">
    <citation type="submission" date="2020-01" db="EMBL/GenBank/DDBJ databases">
        <title>Identification and distribution of gene clusters putatively required for synthesis of sphingolipid metabolism inhibitors in phylogenetically diverse species of the filamentous fungus Fusarium.</title>
        <authorList>
            <person name="Kim H.-S."/>
            <person name="Busman M."/>
            <person name="Brown D.W."/>
            <person name="Divon H."/>
            <person name="Uhlig S."/>
            <person name="Proctor R.H."/>
        </authorList>
    </citation>
    <scope>NUCLEOTIDE SEQUENCE</scope>
    <source>
        <strain evidence="2">NRRL 31653</strain>
    </source>
</reference>